<reference evidence="1 2" key="1">
    <citation type="submission" date="2023-07" db="EMBL/GenBank/DDBJ databases">
        <title>Comparative genomics of wheat-associated soil bacteria to identify genetic determinants of phenazine resistance.</title>
        <authorList>
            <person name="Mouncey N."/>
        </authorList>
    </citation>
    <scope>NUCLEOTIDE SEQUENCE [LARGE SCALE GENOMIC DNA]</scope>
    <source>
        <strain evidence="1 2">W4I9-1</strain>
    </source>
</reference>
<dbReference type="Pfam" id="PF03308">
    <property type="entry name" value="MeaB"/>
    <property type="match status" value="1"/>
</dbReference>
<dbReference type="EMBL" id="JAUSXV010000001">
    <property type="protein sequence ID" value="MDQ0646180.1"/>
    <property type="molecule type" value="Genomic_DNA"/>
</dbReference>
<name>A0AAW8ERY0_9MICO</name>
<accession>A0AAW8ERY0</accession>
<keyword evidence="1" id="KW-0418">Kinase</keyword>
<dbReference type="Proteomes" id="UP001244427">
    <property type="component" value="Unassembled WGS sequence"/>
</dbReference>
<dbReference type="RefSeq" id="WP_307292910.1">
    <property type="nucleotide sequence ID" value="NZ_JAUSXV010000001.1"/>
</dbReference>
<gene>
    <name evidence="1" type="ORF">QFZ53_000376</name>
</gene>
<dbReference type="Gene3D" id="3.40.50.300">
    <property type="entry name" value="P-loop containing nucleotide triphosphate hydrolases"/>
    <property type="match status" value="1"/>
</dbReference>
<comment type="caution">
    <text evidence="1">The sequence shown here is derived from an EMBL/GenBank/DDBJ whole genome shotgun (WGS) entry which is preliminary data.</text>
</comment>
<dbReference type="PANTHER" id="PTHR10285">
    <property type="entry name" value="URIDINE KINASE"/>
    <property type="match status" value="1"/>
</dbReference>
<dbReference type="NCBIfam" id="NF006743">
    <property type="entry name" value="PRK09270.1-2"/>
    <property type="match status" value="1"/>
</dbReference>
<evidence type="ECO:0000313" key="1">
    <source>
        <dbReference type="EMBL" id="MDQ0646180.1"/>
    </source>
</evidence>
<keyword evidence="2" id="KW-1185">Reference proteome</keyword>
<dbReference type="AlphaFoldDB" id="A0AAW8ERY0"/>
<organism evidence="1 2">
    <name type="scientific">Microbacterium natoriense</name>
    <dbReference type="NCBI Taxonomy" id="284570"/>
    <lineage>
        <taxon>Bacteria</taxon>
        <taxon>Bacillati</taxon>
        <taxon>Actinomycetota</taxon>
        <taxon>Actinomycetes</taxon>
        <taxon>Micrococcales</taxon>
        <taxon>Microbacteriaceae</taxon>
        <taxon>Microbacterium</taxon>
    </lineage>
</organism>
<protein>
    <submittedName>
        <fullName evidence="1">Pantothenate kinase</fullName>
    </submittedName>
</protein>
<keyword evidence="1" id="KW-0808">Transferase</keyword>
<dbReference type="SUPFAM" id="SSF52540">
    <property type="entry name" value="P-loop containing nucleoside triphosphate hydrolases"/>
    <property type="match status" value="1"/>
</dbReference>
<dbReference type="InterPro" id="IPR027417">
    <property type="entry name" value="P-loop_NTPase"/>
</dbReference>
<sequence length="214" mass="23208">MTDAALDALLARIPRGDGSRRLVGVTGSPGAGKTTLAAALVARLEARAPGRAAHLPMDGFHLANATLDALGIRDRKGAIETFDGWGFLALLDRVRAETDHVVYAPSFRRHVDEGVAGEIAIGPHVQTVVVEGNYLLAAAEPWNRVRDRLDAVWFCVASAEEREARLIDRHMRHGRSHEGARAWAHEVDGANAVQIEQARAHADLEVDGVSWRIL</sequence>
<dbReference type="GO" id="GO:0016301">
    <property type="term" value="F:kinase activity"/>
    <property type="evidence" value="ECO:0007669"/>
    <property type="project" value="UniProtKB-KW"/>
</dbReference>
<evidence type="ECO:0000313" key="2">
    <source>
        <dbReference type="Proteomes" id="UP001244427"/>
    </source>
</evidence>
<proteinExistence type="predicted"/>